<reference evidence="3 4" key="1">
    <citation type="submission" date="2019-07" db="EMBL/GenBank/DDBJ databases">
        <title>The pathways for chlorine oxyanion respiration interact through the shared metabolite chlorate.</title>
        <authorList>
            <person name="Barnum T.P."/>
            <person name="Cheng Y."/>
            <person name="Hill K.A."/>
            <person name="Lucas L.N."/>
            <person name="Carlson H.K."/>
            <person name="Coates J.D."/>
        </authorList>
    </citation>
    <scope>NUCLEOTIDE SEQUENCE [LARGE SCALE GENOMIC DNA]</scope>
    <source>
        <strain evidence="3 4">BK-1</strain>
    </source>
</reference>
<dbReference type="Pfam" id="PF02594">
    <property type="entry name" value="DUF167"/>
    <property type="match status" value="1"/>
</dbReference>
<comment type="similarity">
    <text evidence="1 2">Belongs to the UPF0235 family.</text>
</comment>
<dbReference type="NCBIfam" id="TIGR00251">
    <property type="entry name" value="DUF167 family protein"/>
    <property type="match status" value="1"/>
</dbReference>
<organism evidence="3 4">
    <name type="scientific">Sedimenticola selenatireducens</name>
    <dbReference type="NCBI Taxonomy" id="191960"/>
    <lineage>
        <taxon>Bacteria</taxon>
        <taxon>Pseudomonadati</taxon>
        <taxon>Pseudomonadota</taxon>
        <taxon>Gammaproteobacteria</taxon>
        <taxon>Chromatiales</taxon>
        <taxon>Sedimenticolaceae</taxon>
        <taxon>Sedimenticola</taxon>
    </lineage>
</organism>
<keyword evidence="4" id="KW-1185">Reference proteome</keyword>
<evidence type="ECO:0000313" key="4">
    <source>
        <dbReference type="Proteomes" id="UP000316649"/>
    </source>
</evidence>
<dbReference type="PANTHER" id="PTHR13420">
    <property type="entry name" value="UPF0235 PROTEIN C15ORF40"/>
    <property type="match status" value="1"/>
</dbReference>
<evidence type="ECO:0000313" key="3">
    <source>
        <dbReference type="EMBL" id="TVO70855.1"/>
    </source>
</evidence>
<dbReference type="HAMAP" id="MF_00634">
    <property type="entry name" value="UPF0235"/>
    <property type="match status" value="1"/>
</dbReference>
<comment type="caution">
    <text evidence="3">The sequence shown here is derived from an EMBL/GenBank/DDBJ whole genome shotgun (WGS) entry which is preliminary data.</text>
</comment>
<protein>
    <recommendedName>
        <fullName evidence="2">UPF0235 protein FHP88_15475</fullName>
    </recommendedName>
</protein>
<dbReference type="PANTHER" id="PTHR13420:SF7">
    <property type="entry name" value="UPF0235 PROTEIN C15ORF40"/>
    <property type="match status" value="1"/>
</dbReference>
<evidence type="ECO:0000256" key="2">
    <source>
        <dbReference type="HAMAP-Rule" id="MF_00634"/>
    </source>
</evidence>
<sequence length="99" mass="11307">MSEQWFRWEGENLYISLRVQPRASKDEFVAPYGEQYKLRITAPPVEGKANAHLIRFLAKAFGVGRDQVTLVSGESCKNKGFRIEKPVKFPIPLTKPTKN</sequence>
<dbReference type="InterPro" id="IPR036591">
    <property type="entry name" value="YggU-like_sf"/>
</dbReference>
<name>A0A558DXJ4_9GAMM</name>
<dbReference type="OrthoDB" id="9800587at2"/>
<dbReference type="RefSeq" id="WP_144359992.1">
    <property type="nucleotide sequence ID" value="NZ_VMNH01000023.1"/>
</dbReference>
<dbReference type="SUPFAM" id="SSF69786">
    <property type="entry name" value="YggU-like"/>
    <property type="match status" value="1"/>
</dbReference>
<gene>
    <name evidence="3" type="ORF">FHP88_15475</name>
</gene>
<dbReference type="GO" id="GO:0005737">
    <property type="term" value="C:cytoplasm"/>
    <property type="evidence" value="ECO:0007669"/>
    <property type="project" value="TreeGrafter"/>
</dbReference>
<evidence type="ECO:0000256" key="1">
    <source>
        <dbReference type="ARBA" id="ARBA00010364"/>
    </source>
</evidence>
<dbReference type="InterPro" id="IPR003746">
    <property type="entry name" value="DUF167"/>
</dbReference>
<dbReference type="EMBL" id="VMNH01000023">
    <property type="protein sequence ID" value="TVO70855.1"/>
    <property type="molecule type" value="Genomic_DNA"/>
</dbReference>
<dbReference type="Gene3D" id="3.30.1200.10">
    <property type="entry name" value="YggU-like"/>
    <property type="match status" value="1"/>
</dbReference>
<dbReference type="AlphaFoldDB" id="A0A558DXJ4"/>
<accession>A0A558DXJ4</accession>
<dbReference type="SMART" id="SM01152">
    <property type="entry name" value="DUF167"/>
    <property type="match status" value="1"/>
</dbReference>
<dbReference type="Proteomes" id="UP000316649">
    <property type="component" value="Unassembled WGS sequence"/>
</dbReference>
<proteinExistence type="inferred from homology"/>